<proteinExistence type="predicted"/>
<accession>A0AAE1D9F4</accession>
<feature type="domain" description="CARD" evidence="2">
    <location>
        <begin position="128"/>
        <end position="205"/>
    </location>
</feature>
<feature type="compositionally biased region" description="Low complexity" evidence="1">
    <location>
        <begin position="53"/>
        <end position="63"/>
    </location>
</feature>
<dbReference type="GO" id="GO:0042981">
    <property type="term" value="P:regulation of apoptotic process"/>
    <property type="evidence" value="ECO:0007669"/>
    <property type="project" value="InterPro"/>
</dbReference>
<dbReference type="InterPro" id="IPR011029">
    <property type="entry name" value="DEATH-like_dom_sf"/>
</dbReference>
<dbReference type="SUPFAM" id="SSF47986">
    <property type="entry name" value="DEATH domain"/>
    <property type="match status" value="1"/>
</dbReference>
<dbReference type="InterPro" id="IPR037939">
    <property type="entry name" value="CRADD"/>
</dbReference>
<dbReference type="Gene3D" id="1.10.533.10">
    <property type="entry name" value="Death Domain, Fas"/>
    <property type="match status" value="1"/>
</dbReference>
<evidence type="ECO:0000313" key="4">
    <source>
        <dbReference type="Proteomes" id="UP001283361"/>
    </source>
</evidence>
<dbReference type="PANTHER" id="PTHR15034">
    <property type="entry name" value="DEATH DOMAIN-CONTAINING PROTEIN CRADD"/>
    <property type="match status" value="1"/>
</dbReference>
<dbReference type="InterPro" id="IPR001315">
    <property type="entry name" value="CARD"/>
</dbReference>
<dbReference type="EMBL" id="JAWDGP010004865">
    <property type="protein sequence ID" value="KAK3761625.1"/>
    <property type="molecule type" value="Genomic_DNA"/>
</dbReference>
<dbReference type="CDD" id="cd01671">
    <property type="entry name" value="CARD"/>
    <property type="match status" value="1"/>
</dbReference>
<evidence type="ECO:0000259" key="2">
    <source>
        <dbReference type="PROSITE" id="PS50209"/>
    </source>
</evidence>
<dbReference type="PANTHER" id="PTHR15034:SF5">
    <property type="entry name" value="DEATH DOMAIN-CONTAINING PROTEIN CRADD"/>
    <property type="match status" value="1"/>
</dbReference>
<name>A0AAE1D9F4_9GAST</name>
<keyword evidence="4" id="KW-1185">Reference proteome</keyword>
<evidence type="ECO:0000313" key="3">
    <source>
        <dbReference type="EMBL" id="KAK3761625.1"/>
    </source>
</evidence>
<dbReference type="GO" id="GO:0070513">
    <property type="term" value="F:death domain binding"/>
    <property type="evidence" value="ECO:0007669"/>
    <property type="project" value="InterPro"/>
</dbReference>
<dbReference type="GO" id="GO:0002020">
    <property type="term" value="F:protease binding"/>
    <property type="evidence" value="ECO:0007669"/>
    <property type="project" value="InterPro"/>
</dbReference>
<reference evidence="3" key="1">
    <citation type="journal article" date="2023" name="G3 (Bethesda)">
        <title>A reference genome for the long-term kleptoplast-retaining sea slug Elysia crispata morphotype clarki.</title>
        <authorList>
            <person name="Eastman K.E."/>
            <person name="Pendleton A.L."/>
            <person name="Shaikh M.A."/>
            <person name="Suttiyut T."/>
            <person name="Ogas R."/>
            <person name="Tomko P."/>
            <person name="Gavelis G."/>
            <person name="Widhalm J.R."/>
            <person name="Wisecaver J.H."/>
        </authorList>
    </citation>
    <scope>NUCLEOTIDE SEQUENCE</scope>
    <source>
        <strain evidence="3">ECLA1</strain>
    </source>
</reference>
<feature type="region of interest" description="Disordered" evidence="1">
    <location>
        <begin position="47"/>
        <end position="88"/>
    </location>
</feature>
<evidence type="ECO:0000256" key="1">
    <source>
        <dbReference type="SAM" id="MobiDB-lite"/>
    </source>
</evidence>
<dbReference type="AlphaFoldDB" id="A0AAE1D9F4"/>
<dbReference type="PROSITE" id="PS50209">
    <property type="entry name" value="CARD"/>
    <property type="match status" value="1"/>
</dbReference>
<organism evidence="3 4">
    <name type="scientific">Elysia crispata</name>
    <name type="common">lettuce slug</name>
    <dbReference type="NCBI Taxonomy" id="231223"/>
    <lineage>
        <taxon>Eukaryota</taxon>
        <taxon>Metazoa</taxon>
        <taxon>Spiralia</taxon>
        <taxon>Lophotrochozoa</taxon>
        <taxon>Mollusca</taxon>
        <taxon>Gastropoda</taxon>
        <taxon>Heterobranchia</taxon>
        <taxon>Euthyneura</taxon>
        <taxon>Panpulmonata</taxon>
        <taxon>Sacoglossa</taxon>
        <taxon>Placobranchoidea</taxon>
        <taxon>Plakobranchidae</taxon>
        <taxon>Elysia</taxon>
    </lineage>
</organism>
<sequence length="545" mass="62672">MSEKDRSQGSVEDIEEQIRKLEKEKEELERINERRRLEQRLQLLQSNVTQLKSGSSSRDNQSSGKNVSSRGRDSGDLSTSLEESQARLRSLQQSVLNTSVGGASSLAYDSQEDHNRSSDDADQLDDVMSTTHKQALRVHRDVLVENMTPDDIFNDLISKHILTNSDVSRIKEKNTTEAINEELLNVLIRRSDKAFYVFVTSLRRTLQGWLANRLDPISQPTNKRRRRTGEMNVNIDCERVVPTRNKQFTCTCQEVEEQILLMAKGAYALIRRRDASRAAFEQFHKELQQTNLVIKESMEIRNTLKDLCRHGELVDLSEGSVCFTIRCTSLASCQELWDRYCSGCLLDMFQEHLVTPFLLKTCGAQEIYLCLRISRIEFLTCALELAYLERERLLRNENFNRATPIKKRLRQQRPKGKEIRQPFLELSLKETSHSPNLSSNMTPKQTMSQQDTMCTLTYQMSSCPENLMQSSFVYHSVPSSSTLRKGSTLKRKPTTLVQNSSTKKKILQTAYKRHVYSNLLKDSFVGRPKSCALCPYNLRYRILTG</sequence>
<protein>
    <recommendedName>
        <fullName evidence="2">CARD domain-containing protein</fullName>
    </recommendedName>
</protein>
<dbReference type="SMART" id="SM00114">
    <property type="entry name" value="CARD"/>
    <property type="match status" value="1"/>
</dbReference>
<gene>
    <name evidence="3" type="ORF">RRG08_014592</name>
</gene>
<dbReference type="Proteomes" id="UP001283361">
    <property type="component" value="Unassembled WGS sequence"/>
</dbReference>
<dbReference type="Pfam" id="PF00619">
    <property type="entry name" value="CARD"/>
    <property type="match status" value="1"/>
</dbReference>
<comment type="caution">
    <text evidence="3">The sequence shown here is derived from an EMBL/GenBank/DDBJ whole genome shotgun (WGS) entry which is preliminary data.</text>
</comment>